<evidence type="ECO:0000313" key="1">
    <source>
        <dbReference type="EMBL" id="MBW0540887.1"/>
    </source>
</evidence>
<organism evidence="1 2">
    <name type="scientific">Austropuccinia psidii MF-1</name>
    <dbReference type="NCBI Taxonomy" id="1389203"/>
    <lineage>
        <taxon>Eukaryota</taxon>
        <taxon>Fungi</taxon>
        <taxon>Dikarya</taxon>
        <taxon>Basidiomycota</taxon>
        <taxon>Pucciniomycotina</taxon>
        <taxon>Pucciniomycetes</taxon>
        <taxon>Pucciniales</taxon>
        <taxon>Sphaerophragmiaceae</taxon>
        <taxon>Austropuccinia</taxon>
    </lineage>
</organism>
<keyword evidence="2" id="KW-1185">Reference proteome</keyword>
<protein>
    <recommendedName>
        <fullName evidence="3">Chromo domain-containing protein</fullName>
    </recommendedName>
</protein>
<comment type="caution">
    <text evidence="1">The sequence shown here is derived from an EMBL/GenBank/DDBJ whole genome shotgun (WGS) entry which is preliminary data.</text>
</comment>
<proteinExistence type="predicted"/>
<evidence type="ECO:0000313" key="2">
    <source>
        <dbReference type="Proteomes" id="UP000765509"/>
    </source>
</evidence>
<sequence>MRDTFLAPFTIIKLRGENAVEVRLTEESSRKHPVFPMSLGKPYFQTEEDKFPSGKKNPTPPEIVLEVEDAPGPVNKIIKERKIRINGKDERQYLVRFKYQTADKENGWQKMPYQIGTSI</sequence>
<dbReference type="InterPro" id="IPR016197">
    <property type="entry name" value="Chromo-like_dom_sf"/>
</dbReference>
<dbReference type="Proteomes" id="UP000765509">
    <property type="component" value="Unassembled WGS sequence"/>
</dbReference>
<name>A0A9Q3FP70_9BASI</name>
<accession>A0A9Q3FP70</accession>
<dbReference type="EMBL" id="AVOT02045561">
    <property type="protein sequence ID" value="MBW0540887.1"/>
    <property type="molecule type" value="Genomic_DNA"/>
</dbReference>
<dbReference type="AlphaFoldDB" id="A0A9Q3FP70"/>
<gene>
    <name evidence="1" type="ORF">O181_080602</name>
</gene>
<dbReference type="OrthoDB" id="3929326at2759"/>
<reference evidence="1" key="1">
    <citation type="submission" date="2021-03" db="EMBL/GenBank/DDBJ databases">
        <title>Draft genome sequence of rust myrtle Austropuccinia psidii MF-1, a brazilian biotype.</title>
        <authorList>
            <person name="Quecine M.C."/>
            <person name="Pachon D.M.R."/>
            <person name="Bonatelli M.L."/>
            <person name="Correr F.H."/>
            <person name="Franceschini L.M."/>
            <person name="Leite T.F."/>
            <person name="Margarido G.R.A."/>
            <person name="Almeida C.A."/>
            <person name="Ferrarezi J.A."/>
            <person name="Labate C.A."/>
        </authorList>
    </citation>
    <scope>NUCLEOTIDE SEQUENCE</scope>
    <source>
        <strain evidence="1">MF-1</strain>
    </source>
</reference>
<evidence type="ECO:0008006" key="3">
    <source>
        <dbReference type="Google" id="ProtNLM"/>
    </source>
</evidence>
<dbReference type="SUPFAM" id="SSF54160">
    <property type="entry name" value="Chromo domain-like"/>
    <property type="match status" value="1"/>
</dbReference>